<organism evidence="1 2">
    <name type="scientific">Fusarium oxysporum f. sp. cubense (strain race 4)</name>
    <name type="common">Panama disease fungus</name>
    <dbReference type="NCBI Taxonomy" id="2502994"/>
    <lineage>
        <taxon>Eukaryota</taxon>
        <taxon>Fungi</taxon>
        <taxon>Dikarya</taxon>
        <taxon>Ascomycota</taxon>
        <taxon>Pezizomycotina</taxon>
        <taxon>Sordariomycetes</taxon>
        <taxon>Hypocreomycetidae</taxon>
        <taxon>Hypocreales</taxon>
        <taxon>Nectriaceae</taxon>
        <taxon>Fusarium</taxon>
        <taxon>Fusarium oxysporum species complex</taxon>
    </lineage>
</organism>
<evidence type="ECO:0000313" key="1">
    <source>
        <dbReference type="EMBL" id="EMT61339.1"/>
    </source>
</evidence>
<keyword evidence="2" id="KW-1185">Reference proteome</keyword>
<reference evidence="2" key="2">
    <citation type="journal article" date="2014" name="PLoS ONE">
        <title>Genome and Transcriptome Analysis of the Fungal Pathogen Fusarium oxysporum f. sp. cubense Causing Banana Vascular Wilt Disease.</title>
        <authorList>
            <person name="Guo L."/>
            <person name="Han L."/>
            <person name="Yang L."/>
            <person name="Zeng H."/>
            <person name="Fan D."/>
            <person name="Zhu Y."/>
            <person name="Feng Y."/>
            <person name="Wang G."/>
            <person name="Peng C."/>
            <person name="Jiang X."/>
            <person name="Zhou D."/>
            <person name="Ni P."/>
            <person name="Liang C."/>
            <person name="Liu L."/>
            <person name="Wang J."/>
            <person name="Mao C."/>
            <person name="Fang X."/>
            <person name="Peng M."/>
            <person name="Huang J."/>
        </authorList>
    </citation>
    <scope>NUCLEOTIDE SEQUENCE [LARGE SCALE GENOMIC DNA]</scope>
    <source>
        <strain evidence="2">race 4</strain>
    </source>
</reference>
<evidence type="ECO:0000313" key="2">
    <source>
        <dbReference type="Proteomes" id="UP000016929"/>
    </source>
</evidence>
<dbReference type="HOGENOM" id="CLU_2346725_0_0_1"/>
<gene>
    <name evidence="1" type="ORF">FOC4_g10014394</name>
</gene>
<reference evidence="2" key="1">
    <citation type="submission" date="2012-09" db="EMBL/GenBank/DDBJ databases">
        <title>Genome sequencing and comparative transcriptomics of race 1 and race 4 of banana pathogen: Fusarium oxysporum f. sp. cubense.</title>
        <authorList>
            <person name="Fang X."/>
            <person name="Huang J."/>
        </authorList>
    </citation>
    <scope>NUCLEOTIDE SEQUENCE [LARGE SCALE GENOMIC DNA]</scope>
    <source>
        <strain evidence="2">race 4</strain>
    </source>
</reference>
<dbReference type="AlphaFoldDB" id="N1R857"/>
<dbReference type="EMBL" id="KB726996">
    <property type="protein sequence ID" value="EMT61339.1"/>
    <property type="molecule type" value="Genomic_DNA"/>
</dbReference>
<accession>N1R857</accession>
<sequence length="97" mass="10591">MEPFDWDVGKVAPIVTQNRKEKGQRKIGNQRSNQCARSSKIIWAHIVPTINQGPPLLGPCFFGKTSNLTGIDACLAWSRQSGKLSFLASSLVCGTEC</sequence>
<dbReference type="Proteomes" id="UP000016929">
    <property type="component" value="Unassembled WGS sequence"/>
</dbReference>
<protein>
    <submittedName>
        <fullName evidence="1">Uncharacterized protein</fullName>
    </submittedName>
</protein>
<proteinExistence type="predicted"/>
<name>N1R857_FUSC4</name>